<reference evidence="4" key="2">
    <citation type="submission" date="2023-05" db="EMBL/GenBank/DDBJ databases">
        <authorList>
            <person name="Schelkunov M.I."/>
        </authorList>
    </citation>
    <scope>NUCLEOTIDE SEQUENCE</scope>
    <source>
        <strain evidence="4">Hsosn_3</strain>
        <tissue evidence="4">Leaf</tissue>
    </source>
</reference>
<protein>
    <submittedName>
        <fullName evidence="4">Uncharacterized protein</fullName>
    </submittedName>
</protein>
<evidence type="ECO:0000313" key="5">
    <source>
        <dbReference type="Proteomes" id="UP001237642"/>
    </source>
</evidence>
<evidence type="ECO:0000256" key="3">
    <source>
        <dbReference type="SAM" id="MobiDB-lite"/>
    </source>
</evidence>
<dbReference type="GO" id="GO:0005634">
    <property type="term" value="C:nucleus"/>
    <property type="evidence" value="ECO:0007669"/>
    <property type="project" value="UniProtKB-SubCell"/>
</dbReference>
<evidence type="ECO:0000256" key="1">
    <source>
        <dbReference type="ARBA" id="ARBA00004123"/>
    </source>
</evidence>
<evidence type="ECO:0000256" key="2">
    <source>
        <dbReference type="ARBA" id="ARBA00023242"/>
    </source>
</evidence>
<evidence type="ECO:0000313" key="4">
    <source>
        <dbReference type="EMBL" id="KAK1369378.1"/>
    </source>
</evidence>
<sequence length="307" mass="34165">MSITEMGHCRRMENGSADSCLSLLDDQTKGLAEREKSVRFSLYSSDSESSIGKNSDQGDDDEEEVQSRFNQGKNGAFGSLNSLEEALPNRKGLSNFYDGMSKSYPRLGEASESSSIKAIAKPENCYSRKRKISLALELWSGGESKRSANAKRKTLAVAVAMNNCRKSTDMRDNPFSEITFSSSSPHYSQLSENNDTRFNPGTSDSHFLFAFHLRVERHRELSLPAAVVNKTAGVPDKSGIGLFVFDRCLGLIDNYARSHTDIWLMNDNGVENCWSKLLSVEQPGTIGSFDIVWPVVFSKTRNQYLLH</sequence>
<gene>
    <name evidence="4" type="ORF">POM88_035470</name>
</gene>
<feature type="compositionally biased region" description="Polar residues" evidence="3">
    <location>
        <begin position="42"/>
        <end position="55"/>
    </location>
</feature>
<accession>A0AAD8MEQ9</accession>
<name>A0AAD8MEQ9_9APIA</name>
<comment type="caution">
    <text evidence="4">The sequence shown here is derived from an EMBL/GenBank/DDBJ whole genome shotgun (WGS) entry which is preliminary data.</text>
</comment>
<dbReference type="PANTHER" id="PTHR33172">
    <property type="entry name" value="OS08G0516900 PROTEIN"/>
    <property type="match status" value="1"/>
</dbReference>
<dbReference type="InterPro" id="IPR051992">
    <property type="entry name" value="OxStress_Response_Reg"/>
</dbReference>
<reference evidence="4" key="1">
    <citation type="submission" date="2023-02" db="EMBL/GenBank/DDBJ databases">
        <title>Genome of toxic invasive species Heracleum sosnowskyi carries increased number of genes despite the absence of recent whole-genome duplications.</title>
        <authorList>
            <person name="Schelkunov M."/>
            <person name="Shtratnikova V."/>
            <person name="Makarenko M."/>
            <person name="Klepikova A."/>
            <person name="Omelchenko D."/>
            <person name="Novikova G."/>
            <person name="Obukhova E."/>
            <person name="Bogdanov V."/>
            <person name="Penin A."/>
            <person name="Logacheva M."/>
        </authorList>
    </citation>
    <scope>NUCLEOTIDE SEQUENCE</scope>
    <source>
        <strain evidence="4">Hsosn_3</strain>
        <tissue evidence="4">Leaf</tissue>
    </source>
</reference>
<organism evidence="4 5">
    <name type="scientific">Heracleum sosnowskyi</name>
    <dbReference type="NCBI Taxonomy" id="360622"/>
    <lineage>
        <taxon>Eukaryota</taxon>
        <taxon>Viridiplantae</taxon>
        <taxon>Streptophyta</taxon>
        <taxon>Embryophyta</taxon>
        <taxon>Tracheophyta</taxon>
        <taxon>Spermatophyta</taxon>
        <taxon>Magnoliopsida</taxon>
        <taxon>eudicotyledons</taxon>
        <taxon>Gunneridae</taxon>
        <taxon>Pentapetalae</taxon>
        <taxon>asterids</taxon>
        <taxon>campanulids</taxon>
        <taxon>Apiales</taxon>
        <taxon>Apiaceae</taxon>
        <taxon>Apioideae</taxon>
        <taxon>apioid superclade</taxon>
        <taxon>Tordylieae</taxon>
        <taxon>Tordyliinae</taxon>
        <taxon>Heracleum</taxon>
    </lineage>
</organism>
<feature type="region of interest" description="Disordered" evidence="3">
    <location>
        <begin position="40"/>
        <end position="76"/>
    </location>
</feature>
<dbReference type="AlphaFoldDB" id="A0AAD8MEQ9"/>
<comment type="subcellular location">
    <subcellularLocation>
        <location evidence="1">Nucleus</location>
    </subcellularLocation>
</comment>
<dbReference type="GO" id="GO:0006950">
    <property type="term" value="P:response to stress"/>
    <property type="evidence" value="ECO:0007669"/>
    <property type="project" value="UniProtKB-ARBA"/>
</dbReference>
<dbReference type="Proteomes" id="UP001237642">
    <property type="component" value="Unassembled WGS sequence"/>
</dbReference>
<keyword evidence="2" id="KW-0539">Nucleus</keyword>
<dbReference type="EMBL" id="JAUIZM010000008">
    <property type="protein sequence ID" value="KAK1369378.1"/>
    <property type="molecule type" value="Genomic_DNA"/>
</dbReference>
<dbReference type="PANTHER" id="PTHR33172:SF37">
    <property type="entry name" value="PROTEIN OXIDATIVE STRESS 3 LIKE 1"/>
    <property type="match status" value="1"/>
</dbReference>
<keyword evidence="5" id="KW-1185">Reference proteome</keyword>
<proteinExistence type="predicted"/>